<accession>A0A385JP20</accession>
<protein>
    <recommendedName>
        <fullName evidence="1">Polysaccharide pyruvyl transferase domain-containing protein</fullName>
    </recommendedName>
</protein>
<organism evidence="2">
    <name type="scientific">Proteus mirabilis</name>
    <dbReference type="NCBI Taxonomy" id="584"/>
    <lineage>
        <taxon>Bacteria</taxon>
        <taxon>Pseudomonadati</taxon>
        <taxon>Pseudomonadota</taxon>
        <taxon>Gammaproteobacteria</taxon>
        <taxon>Enterobacterales</taxon>
        <taxon>Morganellaceae</taxon>
        <taxon>Proteus</taxon>
    </lineage>
</organism>
<dbReference type="Pfam" id="PF04230">
    <property type="entry name" value="PS_pyruv_trans"/>
    <property type="match status" value="1"/>
</dbReference>
<evidence type="ECO:0000313" key="2">
    <source>
        <dbReference type="EMBL" id="AXZ00100.1"/>
    </source>
</evidence>
<dbReference type="EMBL" id="KY710737">
    <property type="protein sequence ID" value="AXZ00100.1"/>
    <property type="molecule type" value="Genomic_DNA"/>
</dbReference>
<feature type="domain" description="Polysaccharide pyruvyl transferase" evidence="1">
    <location>
        <begin position="18"/>
        <end position="311"/>
    </location>
</feature>
<reference evidence="2" key="1">
    <citation type="journal article" date="2017" name="PLoS ONE">
        <title>Genetic diversity of the O antigens of Proteus species and the development of a suspension array for molecular serotyping.</title>
        <authorList>
            <person name="Yu X."/>
            <person name="Torzewska A."/>
            <person name="Zhang X."/>
            <person name="Yin Z."/>
            <person name="Drzewiecka D."/>
            <person name="Cao H."/>
            <person name="Liu B."/>
            <person name="Knirel Y.A."/>
            <person name="Rozalski A."/>
            <person name="Wang L."/>
        </authorList>
    </citation>
    <scope>NUCLEOTIDE SEQUENCE</scope>
    <source>
        <strain evidence="2">CCUG 10702</strain>
    </source>
</reference>
<dbReference type="AlphaFoldDB" id="A0A385JP20"/>
<evidence type="ECO:0000259" key="1">
    <source>
        <dbReference type="Pfam" id="PF04230"/>
    </source>
</evidence>
<name>A0A385JP20_PROMI</name>
<sequence length="376" mass="44074">MKNIDISVGILTMHRVINYGSFLQAYATQEIIKSLGFNCEIIDYMFPNKWHYDNGLHNYKNIKSIISDYIYRLGMLKSHRKRKEINIAINKYLNLSYNYKTPDDITKNPPIYDIYITGSDQTWNTKHTRGDTTFLLSFAPKNVKKISFSASIAGNCLDEKYKKDFKKYLSQYNRIAIRDSNGNKVINEINNSYAEVTLDPTLVFNRDQWSQFARNKKQIFIKSNYIIFYLITHSFDPRPYIYELLYFLQQKTGLKVYSFTKIPKEFNINYEDCSDLSVEHFIQLFENSSYVVTSSFHGTAFATNFGIPLYSVIDDINNQDDRQTSLLSKLEINNCLVSVGTKFEEIDPTYDIEREQKKLNELRSQSINFLKENLIL</sequence>
<dbReference type="InterPro" id="IPR007345">
    <property type="entry name" value="Polysacch_pyruvyl_Trfase"/>
</dbReference>
<proteinExistence type="predicted"/>